<reference evidence="4 5" key="1">
    <citation type="submission" date="2019-09" db="EMBL/GenBank/DDBJ databases">
        <title>Report of infection by Mycobacterium simiae a patient suffering from pulmonary tuberculosis.</title>
        <authorList>
            <person name="Mohanty P.S."/>
            <person name="Bansal A.K."/>
            <person name="Singh H."/>
            <person name="Sharma S."/>
            <person name="Patil S.A."/>
            <person name="Upadhaya P."/>
            <person name="Singh P.K."/>
            <person name="Kumar D."/>
            <person name="Kumar S."/>
            <person name="Singh R.K."/>
            <person name="Chaudhary B."/>
        </authorList>
    </citation>
    <scope>NUCLEOTIDE SEQUENCE [LARGE SCALE GENOMIC DNA]</scope>
    <source>
        <strain evidence="4 5">JAL-560-SIM</strain>
    </source>
</reference>
<evidence type="ECO:0000259" key="3">
    <source>
        <dbReference type="Pfam" id="PF02481"/>
    </source>
</evidence>
<comment type="caution">
    <text evidence="4">The sequence shown here is derived from an EMBL/GenBank/DDBJ whole genome shotgun (WGS) entry which is preliminary data.</text>
</comment>
<proteinExistence type="inferred from homology"/>
<comment type="similarity">
    <text evidence="1">Belongs to the DprA/Smf family.</text>
</comment>
<dbReference type="RefSeq" id="WP_149653418.1">
    <property type="nucleotide sequence ID" value="NZ_VTZN01000033.1"/>
</dbReference>
<feature type="region of interest" description="Disordered" evidence="2">
    <location>
        <begin position="1"/>
        <end position="27"/>
    </location>
</feature>
<dbReference type="InterPro" id="IPR057666">
    <property type="entry name" value="DrpA_SLOG"/>
</dbReference>
<evidence type="ECO:0000256" key="1">
    <source>
        <dbReference type="ARBA" id="ARBA00006525"/>
    </source>
</evidence>
<dbReference type="Pfam" id="PF02481">
    <property type="entry name" value="DNA_processg_A"/>
    <property type="match status" value="1"/>
</dbReference>
<dbReference type="AlphaFoldDB" id="A0A5B1BTG8"/>
<dbReference type="EMBL" id="VTZN01000033">
    <property type="protein sequence ID" value="KAA1250750.1"/>
    <property type="molecule type" value="Genomic_DNA"/>
</dbReference>
<protein>
    <submittedName>
        <fullName evidence="4">DNA-processing protein DprA</fullName>
    </submittedName>
</protein>
<keyword evidence="5" id="KW-1185">Reference proteome</keyword>
<accession>A0A5B1BTG8</accession>
<dbReference type="PANTHER" id="PTHR43022:SF1">
    <property type="entry name" value="PROTEIN SMF"/>
    <property type="match status" value="1"/>
</dbReference>
<dbReference type="InterPro" id="IPR003488">
    <property type="entry name" value="DprA"/>
</dbReference>
<name>A0A5B1BTG8_MYCSI</name>
<dbReference type="SUPFAM" id="SSF102405">
    <property type="entry name" value="MCP/YpsA-like"/>
    <property type="match status" value="1"/>
</dbReference>
<dbReference type="Proteomes" id="UP000324701">
    <property type="component" value="Unassembled WGS sequence"/>
</dbReference>
<evidence type="ECO:0000256" key="2">
    <source>
        <dbReference type="SAM" id="MobiDB-lite"/>
    </source>
</evidence>
<evidence type="ECO:0000313" key="4">
    <source>
        <dbReference type="EMBL" id="KAA1250750.1"/>
    </source>
</evidence>
<dbReference type="GO" id="GO:0009294">
    <property type="term" value="P:DNA-mediated transformation"/>
    <property type="evidence" value="ECO:0007669"/>
    <property type="project" value="InterPro"/>
</dbReference>
<feature type="domain" description="Smf/DprA SLOG" evidence="3">
    <location>
        <begin position="107"/>
        <end position="286"/>
    </location>
</feature>
<dbReference type="PANTHER" id="PTHR43022">
    <property type="entry name" value="PROTEIN SMF"/>
    <property type="match status" value="1"/>
</dbReference>
<gene>
    <name evidence="4" type="ORF">F0Q45_07935</name>
</gene>
<dbReference type="OrthoDB" id="9785707at2"/>
<dbReference type="Gene3D" id="3.40.50.450">
    <property type="match status" value="1"/>
</dbReference>
<evidence type="ECO:0000313" key="5">
    <source>
        <dbReference type="Proteomes" id="UP000324701"/>
    </source>
</evidence>
<sequence>MDVSWPSGAAQPNFGSAPTLGPVGDPSADEERAALLALLEERPALAGERAGKTSWSTIASEVTLRGSALALWHDLHPPTLDGMAEPGLQRAGQQLAQWTDPASGFDLVTVLDAQYPTWLRGIHQMPPLLFVAGELRAEERGVSVVGSRDATGRGRALAAQIAEGLTERGIAVISGLAAGIDGAAHEATLRAGGRPIGVLGTGITRVYPASHRELHEQVAAAGALVSQFLPDAPPTKQSFPMRNVTMSGLGRASVIVEAGEHSGTRIQARAGVEHGRPVILTDLVVKATTWGKAMRERPGVYVAGSTAEVMDIVEGILDDHDSDDLDVAAPAAGRPSRR</sequence>
<organism evidence="4 5">
    <name type="scientific">Mycobacterium simiae</name>
    <name type="common">Mycobacterium habana</name>
    <dbReference type="NCBI Taxonomy" id="1784"/>
    <lineage>
        <taxon>Bacteria</taxon>
        <taxon>Bacillati</taxon>
        <taxon>Actinomycetota</taxon>
        <taxon>Actinomycetes</taxon>
        <taxon>Mycobacteriales</taxon>
        <taxon>Mycobacteriaceae</taxon>
        <taxon>Mycobacterium</taxon>
        <taxon>Mycobacterium simiae complex</taxon>
    </lineage>
</organism>